<dbReference type="Proteomes" id="UP000018542">
    <property type="component" value="Chromosome"/>
</dbReference>
<reference evidence="2 3" key="1">
    <citation type="journal article" date="2014" name="Genome Announc.">
        <title>Complete Genome Sequence of Hyphomicrobium nitrativorans Strain NL23, a Denitrifying Bacterium Isolated from Biofilm of a Methanol-Fed Denitrification System Treating Seawater at the Montreal Biodome.</title>
        <authorList>
            <person name="Martineau C."/>
            <person name="Villeneuve C."/>
            <person name="Mauffrey F."/>
            <person name="Villemur R."/>
        </authorList>
    </citation>
    <scope>NUCLEOTIDE SEQUENCE [LARGE SCALE GENOMIC DNA]</scope>
    <source>
        <strain evidence="2">NL23</strain>
    </source>
</reference>
<dbReference type="KEGG" id="hni:W911_07800"/>
<dbReference type="OrthoDB" id="9804158at2"/>
<gene>
    <name evidence="2" type="ORF">W911_07800</name>
</gene>
<keyword evidence="1" id="KW-0732">Signal</keyword>
<organism evidence="2 3">
    <name type="scientific">Hyphomicrobium nitrativorans NL23</name>
    <dbReference type="NCBI Taxonomy" id="1029756"/>
    <lineage>
        <taxon>Bacteria</taxon>
        <taxon>Pseudomonadati</taxon>
        <taxon>Pseudomonadota</taxon>
        <taxon>Alphaproteobacteria</taxon>
        <taxon>Hyphomicrobiales</taxon>
        <taxon>Hyphomicrobiaceae</taxon>
        <taxon>Hyphomicrobium</taxon>
    </lineage>
</organism>
<dbReference type="HOGENOM" id="CLU_141560_0_0_5"/>
<proteinExistence type="predicted"/>
<protein>
    <submittedName>
        <fullName evidence="2">Uncharacterized protein</fullName>
    </submittedName>
</protein>
<dbReference type="AlphaFoldDB" id="V5SCT5"/>
<dbReference type="EMBL" id="CP006912">
    <property type="protein sequence ID" value="AHB48318.1"/>
    <property type="molecule type" value="Genomic_DNA"/>
</dbReference>
<dbReference type="Pfam" id="PF06059">
    <property type="entry name" value="DUF930"/>
    <property type="match status" value="1"/>
</dbReference>
<dbReference type="PATRIC" id="fig|1029756.8.peg.1631"/>
<sequence>MRFVLVAFACLLAAPIVEAAQPSRNERALMKLSPEERAQQACVARGIDAIRRDKRLKGVDRVMPDTFGRAQFDGTAVSAKGAAVRAGKGWYALSFDCKLADDQLKVTAFTYQLGDEIPPERWEDVGLW</sequence>
<feature type="chain" id="PRO_5004740537" evidence="1">
    <location>
        <begin position="20"/>
        <end position="128"/>
    </location>
</feature>
<name>V5SCT5_9HYPH</name>
<dbReference type="STRING" id="1029756.W911_07800"/>
<accession>V5SCT5</accession>
<dbReference type="InterPro" id="IPR009273">
    <property type="entry name" value="DUF930"/>
</dbReference>
<evidence type="ECO:0000256" key="1">
    <source>
        <dbReference type="SAM" id="SignalP"/>
    </source>
</evidence>
<evidence type="ECO:0000313" key="2">
    <source>
        <dbReference type="EMBL" id="AHB48318.1"/>
    </source>
</evidence>
<feature type="signal peptide" evidence="1">
    <location>
        <begin position="1"/>
        <end position="19"/>
    </location>
</feature>
<evidence type="ECO:0000313" key="3">
    <source>
        <dbReference type="Proteomes" id="UP000018542"/>
    </source>
</evidence>
<keyword evidence="3" id="KW-1185">Reference proteome</keyword>
<dbReference type="RefSeq" id="WP_023786944.1">
    <property type="nucleotide sequence ID" value="NC_022997.1"/>
</dbReference>